<evidence type="ECO:0000256" key="27">
    <source>
        <dbReference type="ARBA" id="ARBA00081903"/>
    </source>
</evidence>
<feature type="region of interest" description="Disordered" evidence="29">
    <location>
        <begin position="659"/>
        <end position="678"/>
    </location>
</feature>
<feature type="compositionally biased region" description="Polar residues" evidence="29">
    <location>
        <begin position="1296"/>
        <end position="1314"/>
    </location>
</feature>
<dbReference type="GO" id="GO:0003676">
    <property type="term" value="F:nucleic acid binding"/>
    <property type="evidence" value="ECO:0007669"/>
    <property type="project" value="InterPro"/>
</dbReference>
<keyword evidence="14" id="KW-0227">DNA damage</keyword>
<evidence type="ECO:0000256" key="10">
    <source>
        <dbReference type="ARBA" id="ARBA00022553"/>
    </source>
</evidence>
<dbReference type="Antibodypedia" id="26070">
    <property type="antibodies" value="353 antibodies from 30 providers"/>
</dbReference>
<reference evidence="44" key="11">
    <citation type="journal article" date="2010" name="Sci. Signal.">
        <title>Quantitative phosphoproteomics reveals widespread full phosphorylation site occupancy during mitosis.</title>
        <authorList>
            <person name="Olsen J.V."/>
            <person name="Vermeulen M."/>
            <person name="Santamaria A."/>
            <person name="Kumar C."/>
            <person name="Miller M.L."/>
            <person name="Jensen L.J."/>
            <person name="Gnad F."/>
            <person name="Cox J."/>
            <person name="Jensen T.S."/>
            <person name="Nigg E.A."/>
            <person name="Brunak S."/>
            <person name="Mann M."/>
        </authorList>
    </citation>
    <scope>IDENTIFICATION BY MASS SPECTROMETRY [LARGE SCALE ANALYSIS]</scope>
</reference>
<dbReference type="Gene3D" id="3.10.20.90">
    <property type="entry name" value="Phosphatidylinositol 3-kinase Catalytic Subunit, Chain A, domain 1"/>
    <property type="match status" value="1"/>
</dbReference>
<keyword evidence="17" id="KW-0862">Zinc</keyword>
<reference evidence="33" key="17">
    <citation type="submission" date="2025-08" db="UniProtKB">
        <authorList>
            <consortium name="Ensembl"/>
        </authorList>
    </citation>
    <scope>IDENTIFICATION</scope>
</reference>
<feature type="compositionally biased region" description="Basic and acidic residues" evidence="29">
    <location>
        <begin position="1552"/>
        <end position="1618"/>
    </location>
</feature>
<keyword evidence="8" id="KW-0963">Cytoplasm</keyword>
<dbReference type="PANTHER" id="PTHR15439">
    <property type="entry name" value="RETINOBLASTOMA-BINDING PROTEIN 6"/>
    <property type="match status" value="1"/>
</dbReference>
<dbReference type="PROSITE" id="PS50158">
    <property type="entry name" value="ZF_CCHC"/>
    <property type="match status" value="1"/>
</dbReference>
<feature type="compositionally biased region" description="Basic and acidic residues" evidence="29">
    <location>
        <begin position="1486"/>
        <end position="1497"/>
    </location>
</feature>
<feature type="compositionally biased region" description="Pro residues" evidence="29">
    <location>
        <begin position="595"/>
        <end position="639"/>
    </location>
</feature>
<evidence type="ECO:0000256" key="19">
    <source>
        <dbReference type="ARBA" id="ARBA00022990"/>
    </source>
</evidence>
<dbReference type="PANTHER" id="PTHR15439:SF0">
    <property type="entry name" value="CELL DIVISION CYCLE AND APOPTOSIS REGULATOR PROTEIN 1-RELATED"/>
    <property type="match status" value="1"/>
</dbReference>
<dbReference type="GeneTree" id="ENSGT00940000157561"/>
<feature type="region of interest" description="Disordered" evidence="29">
    <location>
        <begin position="409"/>
        <end position="448"/>
    </location>
</feature>
<dbReference type="Pfam" id="PF13696">
    <property type="entry name" value="zf-CCHC_2"/>
    <property type="match status" value="1"/>
</dbReference>
<feature type="region of interest" description="Disordered" evidence="29">
    <location>
        <begin position="1398"/>
        <end position="1703"/>
    </location>
</feature>
<keyword evidence="20" id="KW-0206">Cytoskeleton</keyword>
<feature type="region of interest" description="Disordered" evidence="29">
    <location>
        <begin position="1720"/>
        <end position="1759"/>
    </location>
</feature>
<keyword evidence="16" id="KW-0833">Ubl conjugation pathway</keyword>
<evidence type="ECO:0000256" key="7">
    <source>
        <dbReference type="ARBA" id="ARBA00022454"/>
    </source>
</evidence>
<dbReference type="Ensembl" id="ENST00000646282.1">
    <property type="protein sequence ID" value="ENSP00000496720.1"/>
    <property type="gene ID" value="ENSG00000122257.20"/>
</dbReference>
<reference evidence="33" key="18">
    <citation type="submission" date="2025-09" db="UniProtKB">
        <authorList>
            <consortium name="Ensembl"/>
        </authorList>
    </citation>
    <scope>IDENTIFICATION</scope>
</reference>
<feature type="compositionally biased region" description="Basic residues" evidence="29">
    <location>
        <begin position="773"/>
        <end position="808"/>
    </location>
</feature>
<feature type="compositionally biased region" description="Basic and acidic residues" evidence="29">
    <location>
        <begin position="940"/>
        <end position="960"/>
    </location>
</feature>
<feature type="compositionally biased region" description="Low complexity" evidence="29">
    <location>
        <begin position="1726"/>
        <end position="1759"/>
    </location>
</feature>
<feature type="compositionally biased region" description="Basic and acidic residues" evidence="29">
    <location>
        <begin position="1506"/>
        <end position="1544"/>
    </location>
</feature>
<keyword evidence="21" id="KW-0539">Nucleus</keyword>
<comment type="pathway">
    <text evidence="5">Protein modification; protein ubiquitination.</text>
</comment>
<dbReference type="Pfam" id="PF04564">
    <property type="entry name" value="U-box"/>
    <property type="match status" value="1"/>
</dbReference>
<feature type="compositionally biased region" description="Basic and acidic residues" evidence="29">
    <location>
        <begin position="1133"/>
        <end position="1199"/>
    </location>
</feature>
<dbReference type="GO" id="GO:0006974">
    <property type="term" value="P:DNA damage response"/>
    <property type="evidence" value="ECO:0007669"/>
    <property type="project" value="UniProtKB-KW"/>
</dbReference>
<evidence type="ECO:0000256" key="23">
    <source>
        <dbReference type="ARBA" id="ARBA00075665"/>
    </source>
</evidence>
<feature type="region of interest" description="Disordered" evidence="29">
    <location>
        <begin position="1359"/>
        <end position="1386"/>
    </location>
</feature>
<dbReference type="SMART" id="SM00184">
    <property type="entry name" value="RING"/>
    <property type="match status" value="1"/>
</dbReference>
<gene>
    <name evidence="33" type="primary">RBBP6</name>
</gene>
<feature type="compositionally biased region" description="Polar residues" evidence="29">
    <location>
        <begin position="659"/>
        <end position="672"/>
    </location>
</feature>
<evidence type="ECO:0000256" key="26">
    <source>
        <dbReference type="ARBA" id="ARBA00080587"/>
    </source>
</evidence>
<feature type="compositionally biased region" description="Basic and acidic residues" evidence="29">
    <location>
        <begin position="683"/>
        <end position="713"/>
    </location>
</feature>
<dbReference type="SMART" id="SM01180">
    <property type="entry name" value="DWNN"/>
    <property type="match status" value="1"/>
</dbReference>
<evidence type="ECO:0000256" key="6">
    <source>
        <dbReference type="ARBA" id="ARBA00012483"/>
    </source>
</evidence>
<dbReference type="GO" id="GO:0005813">
    <property type="term" value="C:centrosome"/>
    <property type="evidence" value="ECO:0007669"/>
    <property type="project" value="UniProtKB-SubCell"/>
</dbReference>
<evidence type="ECO:0000259" key="32">
    <source>
        <dbReference type="PROSITE" id="PS51282"/>
    </source>
</evidence>
<reference evidence="45" key="12">
    <citation type="journal article" date="2011" name="Sci. Signal.">
        <title>System-wide temporal characterization of the proteome and phosphoproteome of human embryonic stem cell differentiation.</title>
        <authorList>
            <person name="Rigbolt K.T."/>
            <person name="Prokhorova T.A."/>
            <person name="Akimov V."/>
            <person name="Henningsen J."/>
            <person name="Johansen P.T."/>
            <person name="Kratchmarova I."/>
            <person name="Kassem M."/>
            <person name="Mann M."/>
            <person name="Olsen J.V."/>
            <person name="Blagoev B."/>
        </authorList>
    </citation>
    <scope>IDENTIFICATION BY MASS SPECTROMETRY [LARGE SCALE ANALYSIS]</scope>
</reference>
<evidence type="ECO:0007829" key="48">
    <source>
        <dbReference type="PubMed" id="25755297"/>
    </source>
</evidence>
<reference evidence="37" key="5">
    <citation type="journal article" date="2006" name="Nat. Biotechnol.">
        <title>A probability-based approach for high-throughput protein phosphorylation analysis and site localization.</title>
        <authorList>
            <person name="Beausoleil S.A."/>
            <person name="Villen J."/>
            <person name="Gerber S.A."/>
            <person name="Rush J."/>
            <person name="Gygi S.P."/>
        </authorList>
    </citation>
    <scope>IDENTIFICATION BY MASS SPECTROMETRY [LARGE SCALE ANALYSIS]</scope>
</reference>
<feature type="compositionally biased region" description="Basic and acidic residues" evidence="29">
    <location>
        <begin position="1400"/>
        <end position="1429"/>
    </location>
</feature>
<dbReference type="FunFam" id="4.10.60.10:FF:000005">
    <property type="entry name" value="E3 ubiquitin-protein ligase RBBP6"/>
    <property type="match status" value="1"/>
</dbReference>
<dbReference type="GO" id="GO:0006511">
    <property type="term" value="P:ubiquitin-dependent protein catabolic process"/>
    <property type="evidence" value="ECO:0007669"/>
    <property type="project" value="UniProtKB-ARBA"/>
</dbReference>
<evidence type="ECO:0007829" key="44">
    <source>
        <dbReference type="PubMed" id="20068231"/>
    </source>
</evidence>
<feature type="domain" description="CCHC-type" evidence="31">
    <location>
        <begin position="161"/>
        <end position="175"/>
    </location>
</feature>
<evidence type="ECO:0007829" key="43">
    <source>
        <dbReference type="PubMed" id="19690332"/>
    </source>
</evidence>
<comment type="catalytic activity">
    <reaction evidence="1">
        <text>S-ubiquitinyl-[E2 ubiquitin-conjugating enzyme]-L-cysteine + [acceptor protein]-L-lysine = [E2 ubiquitin-conjugating enzyme]-L-cysteine + N(6)-ubiquitinyl-[acceptor protein]-L-lysine.</text>
        <dbReference type="EC" id="2.3.2.27"/>
    </reaction>
</comment>
<dbReference type="InterPro" id="IPR001878">
    <property type="entry name" value="Znf_CCHC"/>
</dbReference>
<keyword evidence="18" id="KW-0832">Ubl conjugation</keyword>
<reference evidence="42" key="8">
    <citation type="journal article" date="2008" name="Proc. Natl. Acad. Sci. U.S.A.">
        <title>A quantitative atlas of mitotic phosphorylation.</title>
        <authorList>
            <person name="Dephoure N."/>
            <person name="Zhou C."/>
            <person name="Villen J."/>
            <person name="Beausoleil S.A."/>
            <person name="Bakalarski C.E."/>
            <person name="Elledge S.J."/>
            <person name="Gygi S.P."/>
        </authorList>
    </citation>
    <scope>IDENTIFICATION BY MASS SPECTROMETRY [LARGE SCALE ANALYSIS]</scope>
</reference>
<reference evidence="47" key="14">
    <citation type="journal article" date="2014" name="J. Proteomics">
        <title>An enzyme assisted RP-RPLC approach for in-depth analysis of human liver phosphoproteome.</title>
        <authorList>
            <person name="Bian Y."/>
            <person name="Song C."/>
            <person name="Cheng K."/>
            <person name="Dong M."/>
            <person name="Wang F."/>
            <person name="Huang J."/>
            <person name="Sun D."/>
            <person name="Wang L."/>
            <person name="Ye M."/>
            <person name="Zou H."/>
        </authorList>
    </citation>
    <scope>IDENTIFICATION BY MASS SPECTROMETRY [LARGE SCALE ANALYSIS]</scope>
</reference>
<dbReference type="InterPro" id="IPR033489">
    <property type="entry name" value="RBBP6"/>
</dbReference>
<feature type="compositionally biased region" description="Basic residues" evidence="29">
    <location>
        <begin position="969"/>
        <end position="978"/>
    </location>
</feature>
<dbReference type="VEuPathDB" id="HostDB:ENSG00000122257"/>
<evidence type="ECO:0000256" key="22">
    <source>
        <dbReference type="ARBA" id="ARBA00067366"/>
    </source>
</evidence>
<feature type="compositionally biased region" description="Basic and acidic residues" evidence="29">
    <location>
        <begin position="1220"/>
        <end position="1238"/>
    </location>
</feature>
<keyword evidence="13" id="KW-0479">Metal-binding</keyword>
<evidence type="ECO:0000256" key="8">
    <source>
        <dbReference type="ARBA" id="ARBA00022490"/>
    </source>
</evidence>
<dbReference type="InterPro" id="IPR001841">
    <property type="entry name" value="Znf_RING"/>
</dbReference>
<evidence type="ECO:0007829" key="40">
    <source>
        <dbReference type="PubMed" id="18220336"/>
    </source>
</evidence>
<dbReference type="Gene3D" id="4.10.60.10">
    <property type="entry name" value="Zinc finger, CCHC-type"/>
    <property type="match status" value="1"/>
</dbReference>
<dbReference type="GO" id="GO:0016607">
    <property type="term" value="C:nuclear speck"/>
    <property type="evidence" value="ECO:0000314"/>
    <property type="project" value="HPA"/>
</dbReference>
<evidence type="ECO:0000256" key="24">
    <source>
        <dbReference type="ARBA" id="ARBA00076177"/>
    </source>
</evidence>
<evidence type="ECO:0000256" key="18">
    <source>
        <dbReference type="ARBA" id="ARBA00022843"/>
    </source>
</evidence>
<dbReference type="InterPro" id="IPR036875">
    <property type="entry name" value="Znf_CCHC_sf"/>
</dbReference>
<dbReference type="GO" id="GO:0005694">
    <property type="term" value="C:chromosome"/>
    <property type="evidence" value="ECO:0007669"/>
    <property type="project" value="UniProtKB-SubCell"/>
</dbReference>
<feature type="compositionally biased region" description="Basic and acidic residues" evidence="29">
    <location>
        <begin position="993"/>
        <end position="1009"/>
    </location>
</feature>
<evidence type="ECO:0000256" key="12">
    <source>
        <dbReference type="ARBA" id="ARBA00022705"/>
    </source>
</evidence>
<evidence type="ECO:0000259" key="30">
    <source>
        <dbReference type="PROSITE" id="PS50089"/>
    </source>
</evidence>
<dbReference type="ExpressionAtlas" id="A0A2R8Y880">
    <property type="expression patterns" value="baseline and differential"/>
</dbReference>
<reference evidence="41" key="9">
    <citation type="journal article" date="2008" name="Proteomics">
        <title>Large-scale phosphoproteome analysis of human liver tissue by enrichment and fractionation of phosphopeptides with strong anion exchange chromatography.</title>
        <authorList>
            <person name="Han G."/>
            <person name="Ye M."/>
            <person name="Zhou H."/>
            <person name="Jiang X."/>
            <person name="Feng S."/>
            <person name="Jiang X."/>
            <person name="Tian R."/>
            <person name="Wan D."/>
            <person name="Zou H."/>
            <person name="Gu J."/>
        </authorList>
    </citation>
    <scope>IDENTIFICATION BY MASS SPECTROMETRY [LARGE SCALE ANALYSIS]</scope>
</reference>
<dbReference type="GO" id="GO:0008270">
    <property type="term" value="F:zinc ion binding"/>
    <property type="evidence" value="ECO:0007669"/>
    <property type="project" value="UniProtKB-KW"/>
</dbReference>
<feature type="compositionally biased region" description="Basic and acidic residues" evidence="29">
    <location>
        <begin position="1079"/>
        <end position="1109"/>
    </location>
</feature>
<keyword evidence="19" id="KW-0007">Acetylation</keyword>
<feature type="compositionally biased region" description="Pro residues" evidence="29">
    <location>
        <begin position="374"/>
        <end position="385"/>
    </location>
</feature>
<evidence type="ECO:0000313" key="33">
    <source>
        <dbReference type="Ensembl" id="ENSP00000496720.1"/>
    </source>
</evidence>
<reference evidence="39" key="6">
    <citation type="journal article" date="2007" name="Science">
        <title>ATM and ATR substrate analysis reveals extensive protein networks responsive to DNA damage.</title>
        <authorList>
            <person name="Matsuoka S."/>
            <person name="Ballif B.A."/>
            <person name="Smogorzewska A."/>
            <person name="McDonald E.R."/>
            <person name="Hurov K.E."/>
            <person name="Luo J."/>
            <person name="Bakalarski C.E."/>
            <person name="Zhao Z."/>
            <person name="Solimini N."/>
            <person name="Lerenthal Y."/>
            <person name="Shiloh Y."/>
            <person name="Gygi S.P."/>
            <person name="Elledge S.J."/>
        </authorList>
    </citation>
    <scope>IDENTIFICATION BY MASS SPECTROMETRY [LARGE SCALE ANALYSIS]</scope>
</reference>
<evidence type="ECO:0000256" key="16">
    <source>
        <dbReference type="ARBA" id="ARBA00022786"/>
    </source>
</evidence>
<evidence type="ECO:0000256" key="1">
    <source>
        <dbReference type="ARBA" id="ARBA00000900"/>
    </source>
</evidence>
<feature type="compositionally biased region" description="Basic and acidic residues" evidence="29">
    <location>
        <begin position="1039"/>
        <end position="1055"/>
    </location>
</feature>
<feature type="non-terminal residue" evidence="33">
    <location>
        <position position="1759"/>
    </location>
</feature>
<reference evidence="48" key="15">
    <citation type="journal article" date="2015" name="Mol. Cell. Proteomics">
        <title>System-wide analysis of SUMOylation dynamics in response to replication stress reveals novel small ubiquitin-like modified target proteins and acceptor lysines relevant for genome stability.</title>
        <authorList>
            <person name="Xiao Z."/>
            <person name="Chang J.G."/>
            <person name="Hendriks I.A."/>
            <person name="Sigurethsson J.O."/>
            <person name="Olsen J.V."/>
            <person name="Vertegaal A.C."/>
        </authorList>
    </citation>
    <scope>IDENTIFICATION BY MASS SPECTROMETRY [LARGE SCALE ANALYSIS]</scope>
</reference>
<evidence type="ECO:0000259" key="31">
    <source>
        <dbReference type="PROSITE" id="PS50158"/>
    </source>
</evidence>
<keyword evidence="10" id="KW-0597">Phosphoprotein</keyword>
<reference evidence="38" key="4">
    <citation type="journal article" date="2006" name="Cell">
        <title>Global, in vivo, and site-specific phosphorylation dynamics in signaling networks.</title>
        <authorList>
            <person name="Olsen J.V."/>
            <person name="Blagoev B."/>
            <person name="Gnad F."/>
            <person name="Macek B."/>
            <person name="Kumar C."/>
            <person name="Mortensen P."/>
            <person name="Mann M."/>
        </authorList>
    </citation>
    <scope>IDENTIFICATION BY MASS SPECTROMETRY [LARGE SCALE ANALYSIS]</scope>
</reference>
<evidence type="ECO:0000256" key="11">
    <source>
        <dbReference type="ARBA" id="ARBA00022679"/>
    </source>
</evidence>
<evidence type="ECO:0000256" key="2">
    <source>
        <dbReference type="ARBA" id="ARBA00004286"/>
    </source>
</evidence>
<evidence type="ECO:0000256" key="25">
    <source>
        <dbReference type="ARBA" id="ARBA00076610"/>
    </source>
</evidence>
<reference evidence="46" key="13">
    <citation type="journal article" date="2013" name="J. Proteome Res.">
        <title>Toward a comprehensive characterization of a human cancer cell phosphoproteome.</title>
        <authorList>
            <person name="Zhou H."/>
            <person name="Di Palma S."/>
            <person name="Preisinger C."/>
            <person name="Peng M."/>
            <person name="Polat A.N."/>
            <person name="Heck A.J."/>
            <person name="Mohammed S."/>
        </authorList>
    </citation>
    <scope>IDENTIFICATION BY MASS SPECTROMETRY [LARGE SCALE ANALYSIS]</scope>
</reference>
<dbReference type="EC" id="2.3.2.27" evidence="6"/>
<dbReference type="PROSITE" id="PS51282">
    <property type="entry name" value="DWNN"/>
    <property type="match status" value="1"/>
</dbReference>
<feature type="compositionally biased region" description="Basic and acidic residues" evidence="29">
    <location>
        <begin position="1268"/>
        <end position="1286"/>
    </location>
</feature>
<organism evidence="33 34">
    <name type="scientific">Homo sapiens</name>
    <name type="common">Human</name>
    <dbReference type="NCBI Taxonomy" id="9606"/>
    <lineage>
        <taxon>Eukaryota</taxon>
        <taxon>Metazoa</taxon>
        <taxon>Chordata</taxon>
        <taxon>Craniata</taxon>
        <taxon>Vertebrata</taxon>
        <taxon>Euteleostomi</taxon>
        <taxon>Mammalia</taxon>
        <taxon>Eutheria</taxon>
        <taxon>Euarchontoglires</taxon>
        <taxon>Primates</taxon>
        <taxon>Haplorrhini</taxon>
        <taxon>Catarrhini</taxon>
        <taxon>Hominidae</taxon>
        <taxon>Homo</taxon>
    </lineage>
</organism>
<dbReference type="GO" id="GO:0006260">
    <property type="term" value="P:DNA replication"/>
    <property type="evidence" value="ECO:0007669"/>
    <property type="project" value="UniProtKB-KW"/>
</dbReference>
<keyword evidence="12" id="KW-0235">DNA replication</keyword>
<keyword evidence="7" id="KW-0158">Chromosome</keyword>
<dbReference type="InterPro" id="IPR003613">
    <property type="entry name" value="Ubox_domain"/>
</dbReference>
<feature type="region of interest" description="Disordered" evidence="29">
    <location>
        <begin position="683"/>
        <end position="837"/>
    </location>
</feature>
<reference evidence="40" key="7">
    <citation type="journal article" date="2008" name="J. Proteome Res.">
        <title>Combining protein-based IMAC, peptide-based IMAC, and MudPIT for efficient phosphoproteomic analysis.</title>
        <authorList>
            <person name="Cantin G.T."/>
            <person name="Yi W."/>
            <person name="Lu B."/>
            <person name="Park S.K."/>
            <person name="Xu T."/>
            <person name="Lee J.D."/>
            <person name="Yates J.R."/>
        </authorList>
    </citation>
    <scope>IDENTIFICATION BY MASS SPECTROMETRY [LARGE SCALE ANALYSIS]</scope>
</reference>
<dbReference type="Bgee" id="ENSG00000122257">
    <property type="expression patterns" value="Expressed in buccal mucosa cell and 203 other cell types or tissues"/>
</dbReference>
<reference evidence="49" key="16">
    <citation type="journal article" date="2017" name="Nat. Struct. Mol. Biol.">
        <title>Site-specific mapping of the human SUMO proteome reveals co-modification with phosphorylation.</title>
        <authorList>
            <person name="Hendriks I.A."/>
            <person name="Lyon D."/>
            <person name="Young C."/>
            <person name="Jensen L.J."/>
            <person name="Vertegaal A.C."/>
            <person name="Nielsen M.L."/>
        </authorList>
    </citation>
    <scope>IDENTIFICATION BY MASS SPECTROMETRY [LARGE SCALE ANALYSIS]</scope>
</reference>
<sequence length="1759" mass="197365">MSCVHYKFSSKLNYDTVTFDGLHISLCDLKKQIMGREKLKAADCDLQITNAQTKEEYTDDNALIPKNSSVIVRRIPIGGVKSTSKTYVISRTEPAMATTKAIDDSSASISLAQLTKTANLAEANASEEDKIKAMMSQSGHEYDPINYMKKPLGPPPPSYTCFRCGKPGHYIKNCPTNGDKNFESGPRIKKSTGIPRSFMMEVKDPNMKGAMLTNTGKYAIPTIDAGRLLFHKLGTMGHKQIDTYFWNRGDVYGATATQITHLREAYAIGKKEKPPFLPEEPSSSSEEDDPIPDELLCLICKDIMTDAVVIPCCGNSYCDECIRTALLESDEHTCPTCHQNDVSPDALIANKFLRQAVNNFKNETGYTKRLRKQLPPPPPPIPPPRPLIQRNLQPLMRSPISRQQDPLMIPVTSSSTHPAPSISSLTSNQSSLAPPVSGNPSSAPAPVPDITATVSISVHSEKSDGPFRDSDNKILPAAALASEHSKGTSSIAITALMEEKGYQVPVLGTPSLLGQSLLHGQLIPTTGPVRINTARPGGGRPGWEHSNKLGYLVSPPQQIRRGERSCYRSINRGRHHSERSQRTQGPSLPATPVFVPVPPPPLYPPPPHTLPLPPGVPPPQFSPQFPPGQPPPAGYSVPPPGFPPAPANLSTPWVSSGVQTAHSNTIPTTQAPPLSREEFYREQRRLKEEEKKKSKLDEFTNDFAKELMEYKKIQKERRRSFSRSKSPYSGSSYSRSSYTYSKSRSGSTRSRSYSRSFSRSHSRSYSRSPPYPRRGRGKSRNYRSRSRSHGYHRSRSRSPPYRRYHSRSRSPQAFRGQSPNKRNVPQGETEREYFNRYREVPPPYDMKAYYGRSVDFRDPFEKERYREWERKYREWYEKYYKGYAAGAQPRPSANRENFSPERFLPLNIRNSPFTRGRREDYVGGQSHRSRNIGSNYPEKLSARDGHNQKDNTKSKEKESENAPGDGKGNKHKKHRKRRKGEESEGFLNPELLETSRKSREPTGVEENKTDSLFVLPSRDDATPVRDEPMDAESITFKSVSEKDKRERDKPKAKGDKTKRKNDGSAVSKKENIVKPAKGPQEKVDGERERSPRSEPPIKKAKEETPKTDNTKSSSSSQKDEKITGTPRKAHSKSAKEHQETKPVKEEKVKKDYSKDVKSEKLTTKEEKAKKPNEKNKPLDNKGEKRKRKTEEKGVDKDFESSSMKISKLEVTEIVKPSPKRKMEPDTEKMDRTPEKDKISLSAPAKKIKLNRETGKKIGSTENISNTKEPSEKLESTSSKVKQEKVKGKVRRKVTGTEGSSSTLVDYTSTSSTGGSPVRKSEEKTDTKRTVIKTMEEYNNDNTAPAEDVIIMIQVPQSKWDKDDFESEEEDVKSTQPISSVGKPASVIKNVSTKPSNIVKYPEKESEPSEKIQKFTKDVSHEIIQHEVKSSKNSASSEKGKTKDRDYSVLEKENPEKRKNSTQPEKESNLDRLNEQGNFKSLSQSSKEARTSDKHDSTRASSNKDFTPNRDKKTDYDTREYSSSKRRDEKNELTRRKDSPSRNKDSASGQKNKPREERDLPKKGTGDSKKSNSSPSRDRKPHDHKATYDTKRPNEETKSVDKNPCKDREKHVLEARNNKESSGNKLLYILNPPETQVEKEQITGQIDKSTVKPKPQLSHSSRLSSDLTRETDEAAFEPDYNESDSESNVSVKEEESSGNISKDLKDKIVEKAKESLDTAAVVQVGISRNQSHSSPSVSPSRSHSPSGSQTRSHSSSASSA</sequence>
<evidence type="ECO:0000256" key="29">
    <source>
        <dbReference type="SAM" id="MobiDB-lite"/>
    </source>
</evidence>
<keyword evidence="9" id="KW-1017">Isopeptide bond</keyword>
<evidence type="ECO:0000256" key="4">
    <source>
        <dbReference type="ARBA" id="ARBA00004604"/>
    </source>
</evidence>
<dbReference type="SMART" id="SM00343">
    <property type="entry name" value="ZnF_C2HC"/>
    <property type="match status" value="1"/>
</dbReference>
<evidence type="ECO:0007829" key="35">
    <source>
        <dbReference type="PeptideAtlas" id="A0A2R8Y880"/>
    </source>
</evidence>
<keyword evidence="34" id="KW-1185">Reference proteome</keyword>
<evidence type="ECO:0000256" key="20">
    <source>
        <dbReference type="ARBA" id="ARBA00023212"/>
    </source>
</evidence>
<reference evidence="33 34" key="1">
    <citation type="journal article" date="2001" name="Nature">
        <title>Initial sequencing and analysis of the human genome.</title>
        <authorList>
            <consortium name="International Human Genome Sequencing Consortium"/>
            <person name="Lander E.S."/>
            <person name="Linton L.M."/>
            <person name="Birren B."/>
            <person name="Nusbaum C."/>
            <person name="Zody M.C."/>
            <person name="Baldwin J."/>
            <person name="Devon K."/>
            <person name="Dewar K."/>
            <person name="Doyle M."/>
            <person name="FitzHugh W."/>
            <person name="Funke R."/>
            <person name="Gage D."/>
            <person name="Harris K."/>
            <person name="Heaford A."/>
            <person name="Howland J."/>
            <person name="Kann L."/>
            <person name="Lehoczky J."/>
            <person name="LeVine R."/>
            <person name="McEwan P."/>
            <person name="McKernan K."/>
            <person name="Meldrim J."/>
            <person name="Mesirov J.P."/>
            <person name="Miranda C."/>
            <person name="Morris W."/>
            <person name="Naylor J."/>
            <person name="Raymond C."/>
            <person name="Rosetti M."/>
            <person name="Santos R."/>
            <person name="Sheridan A."/>
            <person name="Sougnez C."/>
            <person name="Stange-Thomann N."/>
            <person name="Stojanovic N."/>
            <person name="Subramanian A."/>
            <person name="Wyman D."/>
            <person name="Rogers J."/>
            <person name="Sulston J."/>
            <person name="Ainscough R."/>
            <person name="Beck S."/>
            <person name="Bentley D."/>
            <person name="Burton J."/>
            <person name="Clee C."/>
            <person name="Carter N."/>
            <person name="Coulson A."/>
            <person name="Deadman R."/>
            <person name="Deloukas P."/>
            <person name="Dunham A."/>
            <person name="Dunham I."/>
            <person name="Durbin R."/>
            <person name="French L."/>
            <person name="Grafham D."/>
            <person name="Gregory S."/>
            <person name="Hubbard T."/>
            <person name="Humphray S."/>
            <person name="Hunt A."/>
            <person name="Jones M."/>
            <person name="Lloyd C."/>
            <person name="McMurray A."/>
            <person name="Matthews L."/>
            <person name="Mercer S."/>
            <person name="Milne S."/>
            <person name="Mullikin J.C."/>
            <person name="Mungall A."/>
            <person name="Plumb R."/>
            <person name="Ross M."/>
            <person name="Shownkeen R."/>
            <person name="Sims S."/>
            <person name="Waterston R.H."/>
            <person name="Wilson R.K."/>
            <person name="Hillier L.W."/>
            <person name="McPherson J.D."/>
            <person name="Marra M.A."/>
            <person name="Mardis E.R."/>
            <person name="Fulton L.A."/>
            <person name="Chinwalla A.T."/>
            <person name="Pepin K.H."/>
            <person name="Gish W.R."/>
            <person name="Chissoe S.L."/>
            <person name="Wendl M.C."/>
            <person name="Delehaunty K.D."/>
            <person name="Miner T.L."/>
            <person name="Delehaunty A."/>
            <person name="Kramer J.B."/>
            <person name="Cook L.L."/>
            <person name="Fulton R.S."/>
            <person name="Johnson D.L."/>
            <person name="Minx P.J."/>
            <person name="Clifton S.W."/>
            <person name="Hawkins T."/>
            <person name="Branscomb E."/>
            <person name="Predki P."/>
            <person name="Richardson P."/>
            <person name="Wenning S."/>
            <person name="Slezak T."/>
            <person name="Doggett N."/>
            <person name="Cheng J.F."/>
            <person name="Olsen A."/>
            <person name="Lucas S."/>
            <person name="Elkin C."/>
            <person name="Uberbacher E."/>
            <person name="Frazier M."/>
            <person name="Gibbs R.A."/>
            <person name="Muzny D.M."/>
            <person name="Scherer S.E."/>
            <person name="Bouck J.B."/>
            <person name="Sodergren E.J."/>
            <person name="Worley K.C."/>
            <person name="Rives C.M."/>
            <person name="Gorrell J.H."/>
            <person name="Metzker M.L."/>
            <person name="Naylor S.L."/>
            <person name="Kucherlapati R.S."/>
            <person name="Nelson D.L."/>
            <person name="Weinstock G.M."/>
            <person name="Sakaki Y."/>
            <person name="Fujiyama A."/>
            <person name="Hattori M."/>
            <person name="Yada T."/>
            <person name="Toyoda A."/>
            <person name="Itoh T."/>
            <person name="Kawagoe C."/>
            <person name="Watanabe H."/>
            <person name="Totoki Y."/>
            <person name="Taylor T."/>
            <person name="Weissenbach J."/>
            <person name="Heilig R."/>
            <person name="Saurin W."/>
            <person name="Artiguenave F."/>
            <person name="Brottier P."/>
            <person name="Bruls T."/>
            <person name="Pelletier E."/>
            <person name="Robert C."/>
            <person name="Wincker P."/>
            <person name="Smith D.R."/>
            <person name="Doucette-Stamm L."/>
            <person name="Rubenfield M."/>
            <person name="Weinstock K."/>
            <person name="Lee H.M."/>
            <person name="Dubois J."/>
            <person name="Rosenthal A."/>
            <person name="Platzer M."/>
            <person name="Nyakatura G."/>
            <person name="Taudien S."/>
            <person name="Rump A."/>
            <person name="Yang H."/>
            <person name="Yu J."/>
            <person name="Wang J."/>
            <person name="Huang G."/>
            <person name="Gu J."/>
            <person name="Hood L."/>
            <person name="Rowen L."/>
            <person name="Madan A."/>
            <person name="Qin S."/>
            <person name="Davis R.W."/>
            <person name="Federspiel N.A."/>
            <person name="Abola A.P."/>
            <person name="Proctor M.J."/>
            <person name="Myers R.M."/>
            <person name="Schmutz J."/>
            <person name="Dickson M."/>
            <person name="Grimwood J."/>
            <person name="Cox D.R."/>
            <person name="Olson M.V."/>
            <person name="Kaul R."/>
            <person name="Raymond C."/>
            <person name="Shimizu N."/>
            <person name="Kawasaki K."/>
            <person name="Minoshima S."/>
            <person name="Evans G.A."/>
            <person name="Athanasiou M."/>
            <person name="Schultz R."/>
            <person name="Roe B.A."/>
            <person name="Chen F."/>
            <person name="Pan H."/>
            <person name="Ramser J."/>
            <person name="Lehrach H."/>
            <person name="Reinhardt R."/>
            <person name="McCombie W.R."/>
            <person name="de la Bastide M."/>
            <person name="Dedhia N."/>
            <person name="Blocker H."/>
            <person name="Hornischer K."/>
            <person name="Nordsiek G."/>
            <person name="Agarwala R."/>
            <person name="Aravind L."/>
            <person name="Bailey J.A."/>
            <person name="Bateman A."/>
            <person name="Batzoglou S."/>
            <person name="Birney E."/>
            <person name="Bork P."/>
            <person name="Brown D.G."/>
            <person name="Burge C.B."/>
            <person name="Cerutti L."/>
            <person name="Chen H.C."/>
            <person name="Church D."/>
            <person name="Clamp M."/>
            <person name="Copley R.R."/>
            <person name="Doerks T."/>
            <person name="Eddy S.R."/>
            <person name="Eichler E.E."/>
            <person name="Furey T.S."/>
            <person name="Galagan J."/>
            <person name="Gilbert J.G."/>
            <person name="Harmon C."/>
            <person name="Hayashizaki Y."/>
            <person name="Haussler D."/>
            <person name="Hermjakob H."/>
            <person name="Hokamp K."/>
            <person name="Jang W."/>
            <person name="Johnson L.S."/>
            <person name="Jones T.A."/>
            <person name="Kasif S."/>
            <person name="Kaspryzk A."/>
            <person name="Kennedy S."/>
            <person name="Kent W.J."/>
            <person name="Kitts P."/>
            <person name="Koonin E.V."/>
            <person name="Korf I."/>
            <person name="Kulp D."/>
            <person name="Lancet D."/>
            <person name="Lowe T.M."/>
            <person name="McLysaght A."/>
            <person name="Mikkelsen T."/>
            <person name="Moran J.V."/>
            <person name="Mulder N."/>
            <person name="Pollara V.J."/>
            <person name="Ponting C.P."/>
            <person name="Schuler G."/>
            <person name="Schultz J."/>
            <person name="Slater G."/>
            <person name="Smit A.F."/>
            <person name="Stupka E."/>
            <person name="Szustakowski J."/>
            <person name="Thierry-Mieg D."/>
            <person name="Thierry-Mieg J."/>
            <person name="Wagner L."/>
            <person name="Wallis J."/>
            <person name="Wheeler R."/>
            <person name="Williams A."/>
            <person name="Wolf Y.I."/>
            <person name="Wolfe K.H."/>
            <person name="Yang S.P."/>
            <person name="Yeh R.F."/>
            <person name="Collins F."/>
            <person name="Guyer M.S."/>
            <person name="Peterson J."/>
            <person name="Felsenfeld A."/>
            <person name="Wetterstrand K.A."/>
            <person name="Patrinos A."/>
            <person name="Morgan M.J."/>
            <person name="de Jong P."/>
            <person name="Catanese J.J."/>
            <person name="Osoegawa K."/>
            <person name="Shizuya H."/>
            <person name="Choi S."/>
            <person name="Chen Y.J."/>
        </authorList>
    </citation>
    <scope>NUCLEOTIDE SEQUENCE [LARGE SCALE GENOMIC DNA]</scope>
</reference>
<dbReference type="GO" id="GO:0005730">
    <property type="term" value="C:nucleolus"/>
    <property type="evidence" value="ECO:0007669"/>
    <property type="project" value="UniProtKB-SubCell"/>
</dbReference>
<dbReference type="SMR" id="A0A2R8Y880"/>
<dbReference type="FunFam" id="3.30.40.10:FF:000139">
    <property type="entry name" value="E3 ubiquitin-protein ligase RBBP6 isoform X1"/>
    <property type="match status" value="1"/>
</dbReference>
<dbReference type="MassIVE" id="A0A2R8Y880"/>
<feature type="compositionally biased region" description="Acidic residues" evidence="29">
    <location>
        <begin position="1672"/>
        <end position="1684"/>
    </location>
</feature>
<evidence type="ECO:0007829" key="39">
    <source>
        <dbReference type="PubMed" id="17525332"/>
    </source>
</evidence>
<reference evidence="33 34" key="3">
    <citation type="journal article" date="2004" name="Nature">
        <title>The sequence and analysis of duplication-rich human chromosome 16.</title>
        <authorList>
            <person name="Martin J."/>
            <person name="Han C."/>
            <person name="Gordon L.A."/>
            <person name="Terry A."/>
            <person name="Prabhakar S."/>
            <person name="She X."/>
            <person name="Xie G."/>
            <person name="Hellsten U."/>
            <person name="Chan Y.M."/>
            <person name="Altherr M."/>
            <person name="Couronne O."/>
            <person name="Aerts A."/>
            <person name="Bajorek E."/>
            <person name="Black S."/>
            <person name="Blumer H."/>
            <person name="Branscomb E."/>
            <person name="Brown N.C."/>
            <person name="Bruno W.J."/>
            <person name="Buckingham J.M."/>
            <person name="Callen D.F."/>
            <person name="Campbell C.S."/>
            <person name="Campbell M.L."/>
            <person name="Campbell E.W."/>
            <person name="Caoile C."/>
            <person name="Challacombe J.F."/>
            <person name="Chasteen L.A."/>
            <person name="Chertkov O."/>
            <person name="Chi H.C."/>
            <person name="Christensen M."/>
            <person name="Clark L.M."/>
            <person name="Cohn J.D."/>
            <person name="Denys M."/>
            <person name="Detter J.C."/>
            <person name="Dickson M."/>
            <person name="Dimitrijevic-Bussod M."/>
            <person name="Escobar J."/>
            <person name="Fawcett J.J."/>
            <person name="Flowers D."/>
            <person name="Fotopulos D."/>
            <person name="Glavina T."/>
            <person name="Gomez M."/>
            <person name="Gonzales E."/>
            <person name="Goodstein D."/>
            <person name="Goodwin L.A."/>
            <person name="Grady D.L."/>
            <person name="Grigoriev I."/>
            <person name="Groza M."/>
            <person name="Hammon N."/>
            <person name="Hawkins T."/>
            <person name="Haydu L."/>
            <person name="Hildebrand C.E."/>
            <person name="Huang W."/>
            <person name="Israni S."/>
            <person name="Jett J."/>
            <person name="Jewett P.B."/>
            <person name="Kadner K."/>
            <person name="Kimball H."/>
            <person name="Kobayashi A."/>
            <person name="Krawczyk M.C."/>
            <person name="Leyba T."/>
            <person name="Longmire J.L."/>
            <person name="Lopez F."/>
            <person name="Lou Y."/>
            <person name="Lowry S."/>
            <person name="Ludeman T."/>
            <person name="Manohar C.F."/>
            <person name="Mark G.A."/>
            <person name="McMurray K.L."/>
            <person name="Meincke L.J."/>
            <person name="Morgan J."/>
            <person name="Moyzis R.K."/>
            <person name="Mundt M.O."/>
            <person name="Munk A.C."/>
            <person name="Nandkeshwar R.D."/>
            <person name="Pitluck S."/>
            <person name="Pollard M."/>
            <person name="Predki P."/>
            <person name="Parson-Quintana B."/>
            <person name="Ramirez L."/>
            <person name="Rash S."/>
            <person name="Retterer J."/>
            <person name="Ricke D.O."/>
            <person name="Robinson D.L."/>
            <person name="Rodriguez A."/>
            <person name="Salamov A."/>
            <person name="Saunders E.H."/>
            <person name="Scott D."/>
            <person name="Shough T."/>
            <person name="Stallings R.L."/>
            <person name="Stalvey M."/>
            <person name="Sutherland R.D."/>
            <person name="Tapia R."/>
            <person name="Tesmer J.G."/>
            <person name="Thayer N."/>
            <person name="Thompson L.S."/>
            <person name="Tice H."/>
            <person name="Torney D.C."/>
            <person name="Tran-Gyamfi M."/>
            <person name="Tsai M."/>
            <person name="Ulanovsky L.E."/>
            <person name="Ustaszewska A."/>
            <person name="Vo N."/>
            <person name="White P.S."/>
            <person name="Williams A.L."/>
            <person name="Wills P.L."/>
            <person name="Wu J.R."/>
            <person name="Wu K."/>
            <person name="Yang J."/>
            <person name="Dejong P."/>
            <person name="Bruce D."/>
            <person name="Doggett N.A."/>
            <person name="Deaven L."/>
            <person name="Schmutz J."/>
            <person name="Grimwood J."/>
            <person name="Richardson P."/>
            <person name="Rokhsar D.S."/>
            <person name="Eichler E.E."/>
            <person name="Gilna P."/>
            <person name="Lucas S.M."/>
            <person name="Myers R.M."/>
            <person name="Rubin E.M."/>
            <person name="Pennacchio L.A."/>
        </authorList>
    </citation>
    <scope>NUCLEOTIDE SEQUENCE [LARGE SCALE GENOMIC DNA]</scope>
</reference>
<dbReference type="InterPro" id="IPR025829">
    <property type="entry name" value="Zn_knuckle_CX2CX3GHX4C"/>
</dbReference>
<feature type="domain" description="DWNN" evidence="32">
    <location>
        <begin position="4"/>
        <end position="76"/>
    </location>
</feature>
<feature type="domain" description="RING-type" evidence="30">
    <location>
        <begin position="297"/>
        <end position="338"/>
    </location>
</feature>
<evidence type="ECO:0000256" key="28">
    <source>
        <dbReference type="PROSITE-ProRule" id="PRU00047"/>
    </source>
</evidence>
<dbReference type="OpenTargets" id="ENSG00000122257"/>
<feature type="region of interest" description="Disordered" evidence="29">
    <location>
        <begin position="365"/>
        <end position="385"/>
    </location>
</feature>
<name>A0A2R8Y880_HUMAN</name>
<dbReference type="Ensembl" id="ENST00000646282.1">
    <property type="protein sequence ID" value="ENSP00000496720.1"/>
    <property type="gene ID" value="ENSG00000122257.21"/>
</dbReference>
<dbReference type="Pfam" id="PF08783">
    <property type="entry name" value="DWNN"/>
    <property type="match status" value="1"/>
</dbReference>
<dbReference type="Gene3D" id="3.30.40.10">
    <property type="entry name" value="Zinc/RING finger domain, C3HC4 (zinc finger)"/>
    <property type="match status" value="1"/>
</dbReference>
<keyword evidence="15 28" id="KW-0863">Zinc-finger</keyword>
<dbReference type="CDD" id="cd16620">
    <property type="entry name" value="vRING-HC-C4C4_RBBP6"/>
    <property type="match status" value="1"/>
</dbReference>
<evidence type="ECO:0007829" key="46">
    <source>
        <dbReference type="PubMed" id="23186163"/>
    </source>
</evidence>
<dbReference type="GO" id="GO:0016567">
    <property type="term" value="P:protein ubiquitination"/>
    <property type="evidence" value="ECO:0007669"/>
    <property type="project" value="InterPro"/>
</dbReference>
<evidence type="ECO:0000256" key="9">
    <source>
        <dbReference type="ARBA" id="ARBA00022499"/>
    </source>
</evidence>
<evidence type="ECO:0000256" key="5">
    <source>
        <dbReference type="ARBA" id="ARBA00004906"/>
    </source>
</evidence>
<dbReference type="Proteomes" id="UP000005640">
    <property type="component" value="Chromosome 16"/>
</dbReference>
<keyword evidence="35 36" id="KW-1267">Proteomics identification</keyword>
<feature type="region of interest" description="Disordered" evidence="29">
    <location>
        <begin position="885"/>
        <end position="1328"/>
    </location>
</feature>
<feature type="compositionally biased region" description="Polar residues" evidence="29">
    <location>
        <begin position="1656"/>
        <end position="1665"/>
    </location>
</feature>
<proteinExistence type="evidence at protein level"/>
<evidence type="ECO:0000256" key="14">
    <source>
        <dbReference type="ARBA" id="ARBA00022763"/>
    </source>
</evidence>
<evidence type="ECO:0007829" key="42">
    <source>
        <dbReference type="PubMed" id="18669648"/>
    </source>
</evidence>
<evidence type="ECO:0000256" key="13">
    <source>
        <dbReference type="ARBA" id="ARBA00022723"/>
    </source>
</evidence>
<evidence type="ECO:0007829" key="49">
    <source>
        <dbReference type="PubMed" id="28112733"/>
    </source>
</evidence>
<evidence type="ECO:0000313" key="34">
    <source>
        <dbReference type="Proteomes" id="UP000005640"/>
    </source>
</evidence>
<dbReference type="InterPro" id="IPR014891">
    <property type="entry name" value="DWNN_domain"/>
</dbReference>
<dbReference type="HGNC" id="HGNC:9889">
    <property type="gene designation" value="RBBP6"/>
</dbReference>
<dbReference type="SUPFAM" id="SSF57756">
    <property type="entry name" value="Retrovirus zinc finger-like domains"/>
    <property type="match status" value="1"/>
</dbReference>
<feature type="compositionally biased region" description="Polar residues" evidence="29">
    <location>
        <begin position="1474"/>
        <end position="1485"/>
    </location>
</feature>
<feature type="region of interest" description="Disordered" evidence="29">
    <location>
        <begin position="570"/>
        <end position="639"/>
    </location>
</feature>
<dbReference type="FunFam" id="3.10.20.90:FF:000070">
    <property type="entry name" value="E3 ubiquitin-protein ligase RBBP6 isoform X2"/>
    <property type="match status" value="1"/>
</dbReference>
<evidence type="ECO:0007829" key="37">
    <source>
        <dbReference type="PubMed" id="16964243"/>
    </source>
</evidence>
<dbReference type="ChiTaRS" id="RBBP6">
    <property type="organism name" value="human"/>
</dbReference>
<evidence type="ECO:0007829" key="47">
    <source>
        <dbReference type="PubMed" id="24275569"/>
    </source>
</evidence>
<evidence type="ECO:0000256" key="17">
    <source>
        <dbReference type="ARBA" id="ARBA00022833"/>
    </source>
</evidence>
<dbReference type="SUPFAM" id="SSF57850">
    <property type="entry name" value="RING/U-box"/>
    <property type="match status" value="1"/>
</dbReference>
<keyword evidence="11" id="KW-0808">Transferase</keyword>
<dbReference type="GO" id="GO:0061630">
    <property type="term" value="F:ubiquitin protein ligase activity"/>
    <property type="evidence" value="ECO:0007669"/>
    <property type="project" value="UniProtKB-EC"/>
</dbReference>
<comment type="subcellular location">
    <subcellularLocation>
        <location evidence="2">Chromosome</location>
    </subcellularLocation>
    <subcellularLocation>
        <location evidence="3">Cytoplasm</location>
        <location evidence="3">Cytoskeleton</location>
        <location evidence="3">Microtubule organizing center</location>
        <location evidence="3">Centrosome</location>
    </subcellularLocation>
    <subcellularLocation>
        <location evidence="4">Nucleus</location>
        <location evidence="4">Nucleolus</location>
    </subcellularLocation>
</comment>
<reference evidence="43" key="10">
    <citation type="journal article" date="2009" name="Sci. Signal.">
        <title>Quantitative phosphoproteomic analysis of T cell receptor signaling reveals system-wide modulation of protein-protein interactions.</title>
        <authorList>
            <person name="Mayya V."/>
            <person name="Lundgren D.H."/>
            <person name="Hwang S.I."/>
            <person name="Rezaul K."/>
            <person name="Wu L."/>
            <person name="Eng J.K."/>
            <person name="Rodionov V."/>
            <person name="Han D.K."/>
        </authorList>
    </citation>
    <scope>IDENTIFICATION BY MASS SPECTROMETRY [LARGE SCALE ANALYSIS]</scope>
</reference>
<evidence type="ECO:0007829" key="38">
    <source>
        <dbReference type="PubMed" id="17081983"/>
    </source>
</evidence>
<dbReference type="InterPro" id="IPR013083">
    <property type="entry name" value="Znf_RING/FYVE/PHD"/>
</dbReference>
<evidence type="ECO:0007829" key="45">
    <source>
        <dbReference type="PubMed" id="21406692"/>
    </source>
</evidence>
<dbReference type="EMBL" id="AC010321">
    <property type="status" value="NOT_ANNOTATED_CDS"/>
    <property type="molecule type" value="Genomic_DNA"/>
</dbReference>
<dbReference type="PROSITE" id="PS50089">
    <property type="entry name" value="ZF_RING_2"/>
    <property type="match status" value="1"/>
</dbReference>
<feature type="compositionally biased region" description="Basic and acidic residues" evidence="29">
    <location>
        <begin position="1318"/>
        <end position="1328"/>
    </location>
</feature>
<feature type="compositionally biased region" description="Basic and acidic residues" evidence="29">
    <location>
        <begin position="1437"/>
        <end position="1473"/>
    </location>
</feature>
<accession>A0A2R8Y880</accession>
<evidence type="ECO:0000256" key="15">
    <source>
        <dbReference type="ARBA" id="ARBA00022771"/>
    </source>
</evidence>
<dbReference type="OrthoDB" id="106784at2759"/>
<dbReference type="GO" id="GO:0006397">
    <property type="term" value="P:mRNA processing"/>
    <property type="evidence" value="ECO:0007669"/>
    <property type="project" value="InterPro"/>
</dbReference>
<feature type="compositionally biased region" description="Basic and acidic residues" evidence="29">
    <location>
        <begin position="1017"/>
        <end position="1028"/>
    </location>
</feature>
<reference evidence="33 34" key="2">
    <citation type="journal article" date="2004" name="Nature">
        <title>Finishing the euchromatic sequence of the human genome.</title>
        <authorList>
            <consortium name="International Human Genome Sequencing Consortium"/>
        </authorList>
    </citation>
    <scope>NUCLEOTIDE SEQUENCE [LARGE SCALE GENOMIC DNA]</scope>
</reference>
<protein>
    <recommendedName>
        <fullName evidence="22">E3 ubiquitin-protein ligase RBBP6</fullName>
        <ecNumber evidence="6">2.3.2.27</ecNumber>
    </recommendedName>
    <alternativeName>
        <fullName evidence="23">Proliferation potential-related protein</fullName>
    </alternativeName>
    <alternativeName>
        <fullName evidence="24">Protein P2P-R</fullName>
    </alternativeName>
    <alternativeName>
        <fullName evidence="27">RING-type E3 ubiquitin transferase RBBP6</fullName>
    </alternativeName>
    <alternativeName>
        <fullName evidence="26">Retinoblastoma-binding protein 6</fullName>
    </alternativeName>
    <alternativeName>
        <fullName evidence="25">p53-associated cellular protein of testis</fullName>
    </alternativeName>
</protein>
<feature type="compositionally biased region" description="Low complexity" evidence="29">
    <location>
        <begin position="723"/>
        <end position="757"/>
    </location>
</feature>
<evidence type="ECO:0007829" key="36">
    <source>
        <dbReference type="ProteomicsDB" id="A0A2R8Y880"/>
    </source>
</evidence>
<feature type="compositionally biased region" description="Basic and acidic residues" evidence="29">
    <location>
        <begin position="828"/>
        <end position="837"/>
    </location>
</feature>
<evidence type="ECO:0000256" key="3">
    <source>
        <dbReference type="ARBA" id="ARBA00004300"/>
    </source>
</evidence>
<evidence type="ECO:0000256" key="21">
    <source>
        <dbReference type="ARBA" id="ARBA00023242"/>
    </source>
</evidence>
<feature type="compositionally biased region" description="Low complexity" evidence="29">
    <location>
        <begin position="412"/>
        <end position="431"/>
    </location>
</feature>
<evidence type="ECO:0007829" key="41">
    <source>
        <dbReference type="PubMed" id="18318008"/>
    </source>
</evidence>